<reference evidence="1" key="1">
    <citation type="submission" date="2015-12" db="EMBL/GenBank/DDBJ databases">
        <title>De novo transcriptome assembly of four potential Pierce s Disease insect vectors from Arizona vineyards.</title>
        <authorList>
            <person name="Tassone E.E."/>
        </authorList>
    </citation>
    <scope>NUCLEOTIDE SEQUENCE</scope>
</reference>
<accession>A0A1B6E413</accession>
<feature type="non-terminal residue" evidence="1">
    <location>
        <position position="1"/>
    </location>
</feature>
<evidence type="ECO:0000313" key="1">
    <source>
        <dbReference type="EMBL" id="JAS32651.1"/>
    </source>
</evidence>
<sequence>NYVQVSPEQINNYIRQGIAIKEDLNKKITGQEASAAVEATRNPPVSTPTFHPFIPQQHNPHQPIVVVQPIVVPSYHKEDDHKCPLLALPVIKDKHPHIQIPHLPVAHEQSSSSSPSSILNSPLLPSLLTTLLPALLPLLTKKKEPKQKPVVYMSKQFLINPNVVPSIHVPSIGPHHKELEGVKTDKPTFKEVDEFLEDFMVQNESENATLRRDYLRSAVENEEVHLNNLENRQTSGAIDEYSRRRIPAEYRGMFLKRVAQLDAEVGTVATKLDQLQKQQRMAHFISLNMV</sequence>
<organism evidence="1">
    <name type="scientific">Clastoptera arizonana</name>
    <name type="common">Arizona spittle bug</name>
    <dbReference type="NCBI Taxonomy" id="38151"/>
    <lineage>
        <taxon>Eukaryota</taxon>
        <taxon>Metazoa</taxon>
        <taxon>Ecdysozoa</taxon>
        <taxon>Arthropoda</taxon>
        <taxon>Hexapoda</taxon>
        <taxon>Insecta</taxon>
        <taxon>Pterygota</taxon>
        <taxon>Neoptera</taxon>
        <taxon>Paraneoptera</taxon>
        <taxon>Hemiptera</taxon>
        <taxon>Auchenorrhyncha</taxon>
        <taxon>Cercopoidea</taxon>
        <taxon>Clastopteridae</taxon>
        <taxon>Clastoptera</taxon>
    </lineage>
</organism>
<gene>
    <name evidence="1" type="ORF">g.13084</name>
</gene>
<dbReference type="AlphaFoldDB" id="A0A1B6E413"/>
<proteinExistence type="predicted"/>
<dbReference type="EMBL" id="GEDC01004647">
    <property type="protein sequence ID" value="JAS32651.1"/>
    <property type="molecule type" value="Transcribed_RNA"/>
</dbReference>
<name>A0A1B6E413_9HEMI</name>
<protein>
    <submittedName>
        <fullName evidence="1">Uncharacterized protein</fullName>
    </submittedName>
</protein>